<dbReference type="Gene3D" id="3.30.9.10">
    <property type="entry name" value="D-Amino Acid Oxidase, subunit A, domain 2"/>
    <property type="match status" value="1"/>
</dbReference>
<name>A0A6L6IZS5_9RHOB</name>
<dbReference type="InterPro" id="IPR012733">
    <property type="entry name" value="HB_mOase"/>
</dbReference>
<dbReference type="SUPFAM" id="SSF51905">
    <property type="entry name" value="FAD/NAD(P)-binding domain"/>
    <property type="match status" value="1"/>
</dbReference>
<keyword evidence="1" id="KW-0285">Flavoprotein</keyword>
<accession>A0A6L6IZS5</accession>
<dbReference type="Gene3D" id="3.50.50.60">
    <property type="entry name" value="FAD/NAD(P)-binding domain"/>
    <property type="match status" value="1"/>
</dbReference>
<reference evidence="4 5" key="1">
    <citation type="submission" date="2019-11" db="EMBL/GenBank/DDBJ databases">
        <authorList>
            <person name="Dong K."/>
        </authorList>
    </citation>
    <scope>NUCLEOTIDE SEQUENCE [LARGE SCALE GENOMIC DNA]</scope>
    <source>
        <strain evidence="4 5">DK608</strain>
    </source>
</reference>
<evidence type="ECO:0000256" key="2">
    <source>
        <dbReference type="ARBA" id="ARBA00022827"/>
    </source>
</evidence>
<dbReference type="InterPro" id="IPR036188">
    <property type="entry name" value="FAD/NAD-bd_sf"/>
</dbReference>
<dbReference type="AlphaFoldDB" id="A0A6L6IZS5"/>
<evidence type="ECO:0000313" key="5">
    <source>
        <dbReference type="Proteomes" id="UP000478740"/>
    </source>
</evidence>
<dbReference type="PANTHER" id="PTHR43004">
    <property type="entry name" value="TRK SYSTEM POTASSIUM UPTAKE PROTEIN"/>
    <property type="match status" value="1"/>
</dbReference>
<dbReference type="PANTHER" id="PTHR43004:SF3">
    <property type="entry name" value="P-HYDROXYBENZOATE HYDROXYLASE"/>
    <property type="match status" value="1"/>
</dbReference>
<dbReference type="InterPro" id="IPR002938">
    <property type="entry name" value="FAD-bd"/>
</dbReference>
<gene>
    <name evidence="4" type="primary">pobA</name>
    <name evidence="4" type="ORF">GL284_07320</name>
</gene>
<dbReference type="Proteomes" id="UP000478740">
    <property type="component" value="Unassembled WGS sequence"/>
</dbReference>
<dbReference type="GO" id="GO:0071949">
    <property type="term" value="F:FAD binding"/>
    <property type="evidence" value="ECO:0007669"/>
    <property type="project" value="InterPro"/>
</dbReference>
<dbReference type="Pfam" id="PF01494">
    <property type="entry name" value="FAD_binding_3"/>
    <property type="match status" value="1"/>
</dbReference>
<keyword evidence="2" id="KW-0274">FAD</keyword>
<dbReference type="NCBIfam" id="TIGR02360">
    <property type="entry name" value="pbenz_hydroxyl"/>
    <property type="match status" value="1"/>
</dbReference>
<dbReference type="GO" id="GO:0018659">
    <property type="term" value="F:4-hydroxybenzoate 3-monooxygenase activity"/>
    <property type="evidence" value="ECO:0007669"/>
    <property type="project" value="UniProtKB-EC"/>
</dbReference>
<dbReference type="NCBIfam" id="NF006091">
    <property type="entry name" value="PRK08243.1"/>
    <property type="match status" value="1"/>
</dbReference>
<keyword evidence="5" id="KW-1185">Reference proteome</keyword>
<proteinExistence type="predicted"/>
<organism evidence="4 5">
    <name type="scientific">Paracoccus shanxieyensis</name>
    <dbReference type="NCBI Taxonomy" id="2675752"/>
    <lineage>
        <taxon>Bacteria</taxon>
        <taxon>Pseudomonadati</taxon>
        <taxon>Pseudomonadota</taxon>
        <taxon>Alphaproteobacteria</taxon>
        <taxon>Rhodobacterales</taxon>
        <taxon>Paracoccaceae</taxon>
        <taxon>Paracoccus</taxon>
    </lineage>
</organism>
<comment type="caution">
    <text evidence="4">The sequence shown here is derived from an EMBL/GenBank/DDBJ whole genome shotgun (WGS) entry which is preliminary data.</text>
</comment>
<evidence type="ECO:0000313" key="4">
    <source>
        <dbReference type="EMBL" id="MTH64074.1"/>
    </source>
</evidence>
<sequence length="389" mass="43699">MDTQVVIIGGGPSGLLLSQLLNRAGVATVVLERSSRDHVLSRIRAGILEWGTVQMLREAGVAARMDREGLPHDGCYLTDADLMVHIDFRALTGKQVMVYGQTEVTHDLYDAQDAMGTRIVHGVQDVTIHDLDQPQAAVEYTLNGQRHRLTCAYVAGCDGFHGVSRQTIPEQKRREFERVYPFGWLGILSRTPPVHDELIYANSPHGFALASMRNQSLVRYYVQVPLTDRPEDWPDDRFWAEFRRRIPSEAADRLVTGPSIEKSIAPLRSFVSEPLRWGRLFLVGDAAHIVPPTGAKGLNLAVSDVYYLHDALTQALLKNSDGGIDAYSERALQRIWKAMRFSWQMTTMLHRFEGEDSFAEQMRRASLAHLASSETARRDLAENYVGLPF</sequence>
<protein>
    <submittedName>
        <fullName evidence="4">4-hydroxybenzoate 3-monooxygenase</fullName>
        <ecNumber evidence="4">1.14.13.2</ecNumber>
    </submittedName>
</protein>
<dbReference type="GO" id="GO:0043639">
    <property type="term" value="P:benzoate catabolic process"/>
    <property type="evidence" value="ECO:0007669"/>
    <property type="project" value="InterPro"/>
</dbReference>
<feature type="domain" description="FAD-binding" evidence="3">
    <location>
        <begin position="2"/>
        <end position="342"/>
    </location>
</feature>
<dbReference type="EC" id="1.14.13.2" evidence="4"/>
<keyword evidence="4" id="KW-0560">Oxidoreductase</keyword>
<dbReference type="PRINTS" id="PR00420">
    <property type="entry name" value="RNGMNOXGNASE"/>
</dbReference>
<dbReference type="EMBL" id="WMII01000005">
    <property type="protein sequence ID" value="MTH64074.1"/>
    <property type="molecule type" value="Genomic_DNA"/>
</dbReference>
<dbReference type="InterPro" id="IPR050641">
    <property type="entry name" value="RIFMO-like"/>
</dbReference>
<dbReference type="SUPFAM" id="SSF54373">
    <property type="entry name" value="FAD-linked reductases, C-terminal domain"/>
    <property type="match status" value="1"/>
</dbReference>
<evidence type="ECO:0000259" key="3">
    <source>
        <dbReference type="Pfam" id="PF01494"/>
    </source>
</evidence>
<evidence type="ECO:0000256" key="1">
    <source>
        <dbReference type="ARBA" id="ARBA00022630"/>
    </source>
</evidence>
<dbReference type="RefSeq" id="WP_155043937.1">
    <property type="nucleotide sequence ID" value="NZ_WMIH01000004.1"/>
</dbReference>